<evidence type="ECO:0000313" key="2">
    <source>
        <dbReference type="Proteomes" id="UP001501705"/>
    </source>
</evidence>
<comment type="caution">
    <text evidence="1">The sequence shown here is derived from an EMBL/GenBank/DDBJ whole genome shotgun (WGS) entry which is preliminary data.</text>
</comment>
<accession>A0ABN2CP04</accession>
<dbReference type="SUPFAM" id="SSF55144">
    <property type="entry name" value="LigT-like"/>
    <property type="match status" value="1"/>
</dbReference>
<dbReference type="Gene3D" id="3.90.1140.10">
    <property type="entry name" value="Cyclic phosphodiesterase"/>
    <property type="match status" value="1"/>
</dbReference>
<protein>
    <recommendedName>
        <fullName evidence="3">2'-5' RNA ligase family protein</fullName>
    </recommendedName>
</protein>
<dbReference type="InterPro" id="IPR009097">
    <property type="entry name" value="Cyclic_Pdiesterase"/>
</dbReference>
<keyword evidence="2" id="KW-1185">Reference proteome</keyword>
<gene>
    <name evidence="1" type="ORF">GCM10009804_18290</name>
</gene>
<dbReference type="Proteomes" id="UP001501705">
    <property type="component" value="Unassembled WGS sequence"/>
</dbReference>
<name>A0ABN2CP04_9ACTN</name>
<dbReference type="EMBL" id="BAAAPH010000005">
    <property type="protein sequence ID" value="GAA1561886.1"/>
    <property type="molecule type" value="Genomic_DNA"/>
</dbReference>
<organism evidence="1 2">
    <name type="scientific">Kribbella hippodromi</name>
    <dbReference type="NCBI Taxonomy" id="434347"/>
    <lineage>
        <taxon>Bacteria</taxon>
        <taxon>Bacillati</taxon>
        <taxon>Actinomycetota</taxon>
        <taxon>Actinomycetes</taxon>
        <taxon>Propionibacteriales</taxon>
        <taxon>Kribbellaceae</taxon>
        <taxon>Kribbella</taxon>
    </lineage>
</organism>
<evidence type="ECO:0000313" key="1">
    <source>
        <dbReference type="EMBL" id="GAA1561886.1"/>
    </source>
</evidence>
<reference evidence="1 2" key="1">
    <citation type="journal article" date="2019" name="Int. J. Syst. Evol. Microbiol.">
        <title>The Global Catalogue of Microorganisms (GCM) 10K type strain sequencing project: providing services to taxonomists for standard genome sequencing and annotation.</title>
        <authorList>
            <consortium name="The Broad Institute Genomics Platform"/>
            <consortium name="The Broad Institute Genome Sequencing Center for Infectious Disease"/>
            <person name="Wu L."/>
            <person name="Ma J."/>
        </authorList>
    </citation>
    <scope>NUCLEOTIDE SEQUENCE [LARGE SCALE GENOMIC DNA]</scope>
    <source>
        <strain evidence="1 2">JCM 15572</strain>
    </source>
</reference>
<dbReference type="RefSeq" id="WP_344232953.1">
    <property type="nucleotide sequence ID" value="NZ_BAAAPH010000005.1"/>
</dbReference>
<sequence>MKGQPRFHELRDHWSWRPGWRPGRIFYTWHVTFEDHPEIAGLRAAYAGLLDELPGFTPVPAQWLHLAVQGVGFADRVPKADLLDIVDATRLRVSDFGAVPVTAGPAVLDPESIRLPVDAIEPLRHLRDLTRAAMVDIWGDDAVPELPELDPHITLAYSNSQSAAAPIATRLAAHPAHSAKVSITALRLLALTRSDQLYSWTTSRTLPLDG</sequence>
<proteinExistence type="predicted"/>
<evidence type="ECO:0008006" key="3">
    <source>
        <dbReference type="Google" id="ProtNLM"/>
    </source>
</evidence>
<dbReference type="Pfam" id="PF13563">
    <property type="entry name" value="2_5_RNA_ligase2"/>
    <property type="match status" value="1"/>
</dbReference>